<evidence type="ECO:0000313" key="8">
    <source>
        <dbReference type="EMBL" id="MDA7025319.1"/>
    </source>
</evidence>
<dbReference type="InterPro" id="IPR006043">
    <property type="entry name" value="NCS2"/>
</dbReference>
<feature type="transmembrane region" description="Helical" evidence="7">
    <location>
        <begin position="395"/>
        <end position="418"/>
    </location>
</feature>
<dbReference type="EMBL" id="JAQKAB010000001">
    <property type="protein sequence ID" value="MDA7025319.1"/>
    <property type="molecule type" value="Genomic_DNA"/>
</dbReference>
<organism evidence="8 9">
    <name type="scientific">Bacillus changyiensis</name>
    <dbReference type="NCBI Taxonomy" id="3004103"/>
    <lineage>
        <taxon>Bacteria</taxon>
        <taxon>Bacillati</taxon>
        <taxon>Bacillota</taxon>
        <taxon>Bacilli</taxon>
        <taxon>Bacillales</taxon>
        <taxon>Bacillaceae</taxon>
        <taxon>Bacillus</taxon>
    </lineage>
</organism>
<evidence type="ECO:0000256" key="2">
    <source>
        <dbReference type="ARBA" id="ARBA00008821"/>
    </source>
</evidence>
<feature type="transmembrane region" description="Helical" evidence="7">
    <location>
        <begin position="7"/>
        <end position="27"/>
    </location>
</feature>
<protein>
    <submittedName>
        <fullName evidence="8">Purine/pyrimidine permease</fullName>
    </submittedName>
</protein>
<evidence type="ECO:0000256" key="1">
    <source>
        <dbReference type="ARBA" id="ARBA00004141"/>
    </source>
</evidence>
<evidence type="ECO:0000256" key="3">
    <source>
        <dbReference type="ARBA" id="ARBA00022448"/>
    </source>
</evidence>
<accession>A0ABT4X0V2</accession>
<feature type="transmembrane region" description="Helical" evidence="7">
    <location>
        <begin position="188"/>
        <end position="205"/>
    </location>
</feature>
<feature type="transmembrane region" description="Helical" evidence="7">
    <location>
        <begin position="69"/>
        <end position="89"/>
    </location>
</feature>
<comment type="subcellular location">
    <subcellularLocation>
        <location evidence="1">Membrane</location>
        <topology evidence="1">Multi-pass membrane protein</topology>
    </subcellularLocation>
</comment>
<evidence type="ECO:0000256" key="6">
    <source>
        <dbReference type="ARBA" id="ARBA00023136"/>
    </source>
</evidence>
<feature type="transmembrane region" description="Helical" evidence="7">
    <location>
        <begin position="340"/>
        <end position="358"/>
    </location>
</feature>
<feature type="transmembrane region" description="Helical" evidence="7">
    <location>
        <begin position="370"/>
        <end position="389"/>
    </location>
</feature>
<evidence type="ECO:0000313" key="9">
    <source>
        <dbReference type="Proteomes" id="UP001211894"/>
    </source>
</evidence>
<dbReference type="Pfam" id="PF00860">
    <property type="entry name" value="Xan_ur_permease"/>
    <property type="match status" value="1"/>
</dbReference>
<feature type="transmembrane region" description="Helical" evidence="7">
    <location>
        <begin position="225"/>
        <end position="245"/>
    </location>
</feature>
<dbReference type="PROSITE" id="PS01116">
    <property type="entry name" value="XANTH_URACIL_PERMASE"/>
    <property type="match status" value="1"/>
</dbReference>
<keyword evidence="9" id="KW-1185">Reference proteome</keyword>
<keyword evidence="6 7" id="KW-0472">Membrane</keyword>
<keyword evidence="3" id="KW-0813">Transport</keyword>
<reference evidence="8 9" key="1">
    <citation type="submission" date="2023-01" db="EMBL/GenBank/DDBJ databases">
        <title>Bacillus changyiensis sp. nov., isolated from a coastal deposit.</title>
        <authorList>
            <person name="Xiao G."/>
            <person name="Lai Q."/>
            <person name="Hu Z."/>
            <person name="Shao Z."/>
        </authorList>
    </citation>
    <scope>NUCLEOTIDE SEQUENCE [LARGE SCALE GENOMIC DNA]</scope>
    <source>
        <strain evidence="8 9">CLL-7-23</strain>
    </source>
</reference>
<comment type="caution">
    <text evidence="8">The sequence shown here is derived from an EMBL/GenBank/DDBJ whole genome shotgun (WGS) entry which is preliminary data.</text>
</comment>
<feature type="transmembrane region" description="Helical" evidence="7">
    <location>
        <begin position="95"/>
        <end position="113"/>
    </location>
</feature>
<feature type="transmembrane region" description="Helical" evidence="7">
    <location>
        <begin position="120"/>
        <end position="139"/>
    </location>
</feature>
<proteinExistence type="inferred from homology"/>
<name>A0ABT4X0V2_9BACI</name>
<feature type="transmembrane region" description="Helical" evidence="7">
    <location>
        <begin position="39"/>
        <end position="57"/>
    </location>
</feature>
<dbReference type="PANTHER" id="PTHR42810">
    <property type="entry name" value="PURINE PERMEASE C1399.01C-RELATED"/>
    <property type="match status" value="1"/>
</dbReference>
<dbReference type="PANTHER" id="PTHR42810:SF1">
    <property type="entry name" value="PURINE PERMEASE YWDJ-RELATED"/>
    <property type="match status" value="1"/>
</dbReference>
<dbReference type="NCBIfam" id="NF037981">
    <property type="entry name" value="NCS2_1"/>
    <property type="match status" value="1"/>
</dbReference>
<keyword evidence="5 7" id="KW-1133">Transmembrane helix</keyword>
<evidence type="ECO:0000256" key="7">
    <source>
        <dbReference type="SAM" id="Phobius"/>
    </source>
</evidence>
<feature type="transmembrane region" description="Helical" evidence="7">
    <location>
        <begin position="313"/>
        <end position="334"/>
    </location>
</feature>
<evidence type="ECO:0000256" key="4">
    <source>
        <dbReference type="ARBA" id="ARBA00022692"/>
    </source>
</evidence>
<comment type="similarity">
    <text evidence="2">Belongs to the nucleobase:cation symporter-2 (NCS2) (TC 2.A.40) family.</text>
</comment>
<feature type="transmembrane region" description="Helical" evidence="7">
    <location>
        <begin position="159"/>
        <end position="176"/>
    </location>
</feature>
<dbReference type="RefSeq" id="WP_271339183.1">
    <property type="nucleotide sequence ID" value="NZ_JAQKAB010000001.1"/>
</dbReference>
<dbReference type="Proteomes" id="UP001211894">
    <property type="component" value="Unassembled WGS sequence"/>
</dbReference>
<dbReference type="InterPro" id="IPR006042">
    <property type="entry name" value="Xan_ur_permease"/>
</dbReference>
<keyword evidence="4 7" id="KW-0812">Transmembrane</keyword>
<evidence type="ECO:0000256" key="5">
    <source>
        <dbReference type="ARBA" id="ARBA00022989"/>
    </source>
</evidence>
<sequence>MKLFFGALQWTAFIIASAIVVPIAIGQAFELNQLETAELIQSTFFVLGTTAFVQCLLGHRLPINESPAGLWWGVYTIYAGLTGTVFASFGETLQALQGAMLLSAVFFFFFSLFKIIDKLAVMFTPAVTGIYLLLLVIQLSEPIIKGVMGIGYRKDEVDGLVFLLAGVIMMATFLMSKSNVAFFKQYSILVALFGGWILFALFGVAKAPQHTDQFFHMPSLFPFGVPVFDSGLIVTSLFITMLLIVNMLASIRVVEVAVQQVEKLEERNRARPAGFIAAAGHLLSGLLGAVGTVPISGAAGFIQTTRISSKKPFLLGSFIIIFISFFPLVMNLFASLPSPVGFAVNFVVFSTMIGMAFSEFDSYEASEVGRVRFLIGISLLAGVGVMFVPESALEGMHPVIVSILSNGLVLGTMLAIAIEQIQLRKKNS</sequence>
<gene>
    <name evidence="8" type="ORF">PJ311_01690</name>
</gene>